<gene>
    <name evidence="6" type="ORF">RSO01_27740</name>
</gene>
<feature type="transmembrane region" description="Helical" evidence="4">
    <location>
        <begin position="216"/>
        <end position="239"/>
    </location>
</feature>
<dbReference type="AlphaFoldDB" id="A0A512N9G1"/>
<keyword evidence="1 4" id="KW-0812">Transmembrane</keyword>
<reference evidence="6 7" key="1">
    <citation type="submission" date="2019-07" db="EMBL/GenBank/DDBJ databases">
        <title>Whole genome shotgun sequence of Reyranella soli NBRC 108950.</title>
        <authorList>
            <person name="Hosoyama A."/>
            <person name="Uohara A."/>
            <person name="Ohji S."/>
            <person name="Ichikawa N."/>
        </authorList>
    </citation>
    <scope>NUCLEOTIDE SEQUENCE [LARGE SCALE GENOMIC DNA]</scope>
    <source>
        <strain evidence="6 7">NBRC 108950</strain>
    </source>
</reference>
<dbReference type="PANTHER" id="PTHR11360">
    <property type="entry name" value="MONOCARBOXYLATE TRANSPORTER"/>
    <property type="match status" value="1"/>
</dbReference>
<keyword evidence="3 4" id="KW-0472">Membrane</keyword>
<feature type="transmembrane region" description="Helical" evidence="4">
    <location>
        <begin position="102"/>
        <end position="126"/>
    </location>
</feature>
<dbReference type="Gene3D" id="1.20.1250.20">
    <property type="entry name" value="MFS general substrate transporter like domains"/>
    <property type="match status" value="1"/>
</dbReference>
<feature type="transmembrane region" description="Helical" evidence="4">
    <location>
        <begin position="371"/>
        <end position="394"/>
    </location>
</feature>
<dbReference type="InterPro" id="IPR036259">
    <property type="entry name" value="MFS_trans_sf"/>
</dbReference>
<evidence type="ECO:0000256" key="2">
    <source>
        <dbReference type="ARBA" id="ARBA00022989"/>
    </source>
</evidence>
<evidence type="ECO:0000256" key="4">
    <source>
        <dbReference type="SAM" id="Phobius"/>
    </source>
</evidence>
<keyword evidence="2 4" id="KW-1133">Transmembrane helix</keyword>
<dbReference type="OrthoDB" id="7200137at2"/>
<dbReference type="PROSITE" id="PS50850">
    <property type="entry name" value="MFS"/>
    <property type="match status" value="1"/>
</dbReference>
<dbReference type="InterPro" id="IPR011701">
    <property type="entry name" value="MFS"/>
</dbReference>
<feature type="transmembrane region" description="Helical" evidence="4">
    <location>
        <begin position="44"/>
        <end position="64"/>
    </location>
</feature>
<feature type="transmembrane region" description="Helical" evidence="4">
    <location>
        <begin position="278"/>
        <end position="299"/>
    </location>
</feature>
<dbReference type="SUPFAM" id="SSF103473">
    <property type="entry name" value="MFS general substrate transporter"/>
    <property type="match status" value="1"/>
</dbReference>
<dbReference type="RefSeq" id="WP_147149692.1">
    <property type="nucleotide sequence ID" value="NZ_BKAJ01000040.1"/>
</dbReference>
<keyword evidence="7" id="KW-1185">Reference proteome</keyword>
<dbReference type="Proteomes" id="UP000321058">
    <property type="component" value="Unassembled WGS sequence"/>
</dbReference>
<feature type="transmembrane region" description="Helical" evidence="4">
    <location>
        <begin position="245"/>
        <end position="266"/>
    </location>
</feature>
<feature type="domain" description="Major facilitator superfamily (MFS) profile" evidence="5">
    <location>
        <begin position="1"/>
        <end position="395"/>
    </location>
</feature>
<comment type="caution">
    <text evidence="6">The sequence shown here is derived from an EMBL/GenBank/DDBJ whole genome shotgun (WGS) entry which is preliminary data.</text>
</comment>
<feature type="transmembrane region" description="Helical" evidence="4">
    <location>
        <begin position="345"/>
        <end position="365"/>
    </location>
</feature>
<protein>
    <submittedName>
        <fullName evidence="6">MFS transporter</fullName>
    </submittedName>
</protein>
<feature type="transmembrane region" description="Helical" evidence="4">
    <location>
        <begin position="138"/>
        <end position="157"/>
    </location>
</feature>
<evidence type="ECO:0000313" key="7">
    <source>
        <dbReference type="Proteomes" id="UP000321058"/>
    </source>
</evidence>
<sequence>MITPAQRSAHLATIGLGFTQIVGWGTTFLMPAVLGRHIGDSLGLASEVVFAGITVMFGVGSLLAPQVGRLVDRIGARTIMASGSALYAVSIAALAFSQGMVSYLLCWAAMGIASTLALSTPSSIALAQVAGPGARRAIGMLAIIGGFASTVFWPLSGALDVALGWRGTLLVYAAIHLFACLPVHLLVLPRRPPAHHLAAAGSAAASGVPSEVRSRAFLLLSITLSSGAFVFTGAMVHMIELMRGLGHPAAVAVFLASLIGPSQVTVRIFELLFGHRYSIMNSAVFGSAALVLGLAVAMIDGGNFVLALVCIVSYGIANGLKAVQRATLPLALFGRGQFGAYMGRLALPQGIVSASAPPVIAAVLSNGGTAAALWLIFAAAMLSLVTMIMLARLAKNVR</sequence>
<dbReference type="GO" id="GO:0022857">
    <property type="term" value="F:transmembrane transporter activity"/>
    <property type="evidence" value="ECO:0007669"/>
    <property type="project" value="InterPro"/>
</dbReference>
<accession>A0A512N9G1</accession>
<evidence type="ECO:0000256" key="3">
    <source>
        <dbReference type="ARBA" id="ARBA00023136"/>
    </source>
</evidence>
<feature type="transmembrane region" description="Helical" evidence="4">
    <location>
        <begin position="76"/>
        <end position="96"/>
    </location>
</feature>
<proteinExistence type="predicted"/>
<feature type="transmembrane region" description="Helical" evidence="4">
    <location>
        <begin position="169"/>
        <end position="188"/>
    </location>
</feature>
<evidence type="ECO:0000259" key="5">
    <source>
        <dbReference type="PROSITE" id="PS50850"/>
    </source>
</evidence>
<dbReference type="PANTHER" id="PTHR11360:SF290">
    <property type="entry name" value="MONOCARBOXYLATE MFS PERMEASE"/>
    <property type="match status" value="1"/>
</dbReference>
<dbReference type="InterPro" id="IPR020846">
    <property type="entry name" value="MFS_dom"/>
</dbReference>
<evidence type="ECO:0000256" key="1">
    <source>
        <dbReference type="ARBA" id="ARBA00022692"/>
    </source>
</evidence>
<name>A0A512N9G1_9HYPH</name>
<dbReference type="InterPro" id="IPR050327">
    <property type="entry name" value="Proton-linked_MCT"/>
</dbReference>
<dbReference type="Pfam" id="PF07690">
    <property type="entry name" value="MFS_1"/>
    <property type="match status" value="1"/>
</dbReference>
<feature type="transmembrane region" description="Helical" evidence="4">
    <location>
        <begin position="12"/>
        <end position="32"/>
    </location>
</feature>
<evidence type="ECO:0000313" key="6">
    <source>
        <dbReference type="EMBL" id="GEP55608.1"/>
    </source>
</evidence>
<organism evidence="6 7">
    <name type="scientific">Reyranella soli</name>
    <dbReference type="NCBI Taxonomy" id="1230389"/>
    <lineage>
        <taxon>Bacteria</taxon>
        <taxon>Pseudomonadati</taxon>
        <taxon>Pseudomonadota</taxon>
        <taxon>Alphaproteobacteria</taxon>
        <taxon>Hyphomicrobiales</taxon>
        <taxon>Reyranellaceae</taxon>
        <taxon>Reyranella</taxon>
    </lineage>
</organism>
<dbReference type="EMBL" id="BKAJ01000040">
    <property type="protein sequence ID" value="GEP55608.1"/>
    <property type="molecule type" value="Genomic_DNA"/>
</dbReference>
<feature type="transmembrane region" description="Helical" evidence="4">
    <location>
        <begin position="305"/>
        <end position="324"/>
    </location>
</feature>